<gene>
    <name evidence="2" type="ORF">KC19_VG088700</name>
</gene>
<accession>A0A8T0HNE0</accession>
<proteinExistence type="predicted"/>
<evidence type="ECO:0000313" key="2">
    <source>
        <dbReference type="EMBL" id="KAG0572362.1"/>
    </source>
</evidence>
<dbReference type="Proteomes" id="UP000822688">
    <property type="component" value="Chromosome V"/>
</dbReference>
<feature type="region of interest" description="Disordered" evidence="1">
    <location>
        <begin position="196"/>
        <end position="250"/>
    </location>
</feature>
<dbReference type="AlphaFoldDB" id="A0A8T0HNE0"/>
<sequence length="250" mass="27121">MDQEKGAILAWMSIIFFNRDAKNHREPKLWLLDVPALSRIFQDSSHFLWSDDCYEDFTHLGNAAGYTFETFLAQLNVPFEPSGSCFACPINVDATFGNTSAGAARTEQGNPEPITPPQCQPFQGEDVDMEEVPGTDVNPDATEVVAEGNVRSPPLTHTDGDSEGVGAGLASSKAGEDRQMSSEPYVLENPFARGYGPVIQASGPSFGSPPPSEDLPNQSHRRRGVWRQWGGGGGSENSSSEDFHSHCAHY</sequence>
<keyword evidence="3" id="KW-1185">Reference proteome</keyword>
<dbReference type="EMBL" id="CM026426">
    <property type="protein sequence ID" value="KAG0572362.1"/>
    <property type="molecule type" value="Genomic_DNA"/>
</dbReference>
<reference evidence="2" key="1">
    <citation type="submission" date="2020-06" db="EMBL/GenBank/DDBJ databases">
        <title>WGS assembly of Ceratodon purpureus strain R40.</title>
        <authorList>
            <person name="Carey S.B."/>
            <person name="Jenkins J."/>
            <person name="Shu S."/>
            <person name="Lovell J.T."/>
            <person name="Sreedasyam A."/>
            <person name="Maumus F."/>
            <person name="Tiley G.P."/>
            <person name="Fernandez-Pozo N."/>
            <person name="Barry K."/>
            <person name="Chen C."/>
            <person name="Wang M."/>
            <person name="Lipzen A."/>
            <person name="Daum C."/>
            <person name="Saski C.A."/>
            <person name="Payton A.C."/>
            <person name="Mcbreen J.C."/>
            <person name="Conrad R.E."/>
            <person name="Kollar L.M."/>
            <person name="Olsson S."/>
            <person name="Huttunen S."/>
            <person name="Landis J.B."/>
            <person name="Wickett N.J."/>
            <person name="Johnson M.G."/>
            <person name="Rensing S.A."/>
            <person name="Grimwood J."/>
            <person name="Schmutz J."/>
            <person name="Mcdaniel S.F."/>
        </authorList>
    </citation>
    <scope>NUCLEOTIDE SEQUENCE</scope>
    <source>
        <strain evidence="2">R40</strain>
    </source>
</reference>
<feature type="region of interest" description="Disordered" evidence="1">
    <location>
        <begin position="101"/>
        <end position="181"/>
    </location>
</feature>
<organism evidence="2 3">
    <name type="scientific">Ceratodon purpureus</name>
    <name type="common">Fire moss</name>
    <name type="synonym">Dicranum purpureum</name>
    <dbReference type="NCBI Taxonomy" id="3225"/>
    <lineage>
        <taxon>Eukaryota</taxon>
        <taxon>Viridiplantae</taxon>
        <taxon>Streptophyta</taxon>
        <taxon>Embryophyta</taxon>
        <taxon>Bryophyta</taxon>
        <taxon>Bryophytina</taxon>
        <taxon>Bryopsida</taxon>
        <taxon>Dicranidae</taxon>
        <taxon>Pseudoditrichales</taxon>
        <taxon>Ditrichaceae</taxon>
        <taxon>Ceratodon</taxon>
    </lineage>
</organism>
<evidence type="ECO:0000313" key="3">
    <source>
        <dbReference type="Proteomes" id="UP000822688"/>
    </source>
</evidence>
<comment type="caution">
    <text evidence="2">The sequence shown here is derived from an EMBL/GenBank/DDBJ whole genome shotgun (WGS) entry which is preliminary data.</text>
</comment>
<protein>
    <submittedName>
        <fullName evidence="2">Uncharacterized protein</fullName>
    </submittedName>
</protein>
<evidence type="ECO:0000256" key="1">
    <source>
        <dbReference type="SAM" id="MobiDB-lite"/>
    </source>
</evidence>
<name>A0A8T0HNE0_CERPU</name>
<feature type="compositionally biased region" description="Basic and acidic residues" evidence="1">
    <location>
        <begin position="241"/>
        <end position="250"/>
    </location>
</feature>